<evidence type="ECO:0000313" key="1">
    <source>
        <dbReference type="EMBL" id="HGQ85744.1"/>
    </source>
</evidence>
<accession>A0A7C4NSS7</accession>
<dbReference type="AlphaFoldDB" id="A0A7C4NSS7"/>
<comment type="caution">
    <text evidence="1">The sequence shown here is derived from an EMBL/GenBank/DDBJ whole genome shotgun (WGS) entry which is preliminary data.</text>
</comment>
<name>A0A7C4NSS7_9BACT</name>
<organism evidence="1">
    <name type="scientific">Thermodesulfobacterium geofontis</name>
    <dbReference type="NCBI Taxonomy" id="1295609"/>
    <lineage>
        <taxon>Bacteria</taxon>
        <taxon>Pseudomonadati</taxon>
        <taxon>Thermodesulfobacteriota</taxon>
        <taxon>Thermodesulfobacteria</taxon>
        <taxon>Thermodesulfobacteriales</taxon>
        <taxon>Thermodesulfobacteriaceae</taxon>
        <taxon>Thermodesulfobacterium</taxon>
    </lineage>
</organism>
<protein>
    <submittedName>
        <fullName evidence="1">Uncharacterized protein</fullName>
    </submittedName>
</protein>
<dbReference type="EMBL" id="DSZN01000091">
    <property type="protein sequence ID" value="HGQ85744.1"/>
    <property type="molecule type" value="Genomic_DNA"/>
</dbReference>
<sequence>MPWSPLLYEKDILKDILEITQNENRDYITLMELRRIIILRTRVIGEKTIKNTIKALEDLGYIKLNTDGTFTVNKETITKRLGG</sequence>
<gene>
    <name evidence="1" type="ORF">ENT66_05290</name>
</gene>
<reference evidence="1" key="1">
    <citation type="journal article" date="2020" name="mSystems">
        <title>Genome- and Community-Level Interaction Insights into Carbon Utilization and Element Cycling Functions of Hydrothermarchaeota in Hydrothermal Sediment.</title>
        <authorList>
            <person name="Zhou Z."/>
            <person name="Liu Y."/>
            <person name="Xu W."/>
            <person name="Pan J."/>
            <person name="Luo Z.H."/>
            <person name="Li M."/>
        </authorList>
    </citation>
    <scope>NUCLEOTIDE SEQUENCE [LARGE SCALE GENOMIC DNA]</scope>
    <source>
        <strain evidence="1">SpSt-6</strain>
    </source>
</reference>
<proteinExistence type="predicted"/>